<evidence type="ECO:0000256" key="3">
    <source>
        <dbReference type="ARBA" id="ARBA00022960"/>
    </source>
</evidence>
<dbReference type="Gene3D" id="3.30.30.80">
    <property type="entry name" value="probable RNA-binding protein from clostridium symbiosum atcc 14940"/>
    <property type="match status" value="1"/>
</dbReference>
<evidence type="ECO:0000313" key="9">
    <source>
        <dbReference type="EMBL" id="KMT21746.1"/>
    </source>
</evidence>
<comment type="similarity">
    <text evidence="6">Belongs to the KhpB RNA-binding protein family.</text>
</comment>
<protein>
    <recommendedName>
        <fullName evidence="6">RNA-binding protein KhpB</fullName>
    </recommendedName>
    <alternativeName>
        <fullName evidence="6">RNA-binding protein EloR</fullName>
    </alternativeName>
</protein>
<evidence type="ECO:0000256" key="4">
    <source>
        <dbReference type="ARBA" id="ARBA00023186"/>
    </source>
</evidence>
<organism evidence="9 10">
    <name type="scientific">Clostridium cylindrosporum DSM 605</name>
    <dbReference type="NCBI Taxonomy" id="1121307"/>
    <lineage>
        <taxon>Bacteria</taxon>
        <taxon>Bacillati</taxon>
        <taxon>Bacillota</taxon>
        <taxon>Clostridia</taxon>
        <taxon>Eubacteriales</taxon>
        <taxon>Clostridiaceae</taxon>
        <taxon>Clostridium</taxon>
    </lineage>
</organism>
<evidence type="ECO:0000256" key="2">
    <source>
        <dbReference type="ARBA" id="ARBA00022884"/>
    </source>
</evidence>
<dbReference type="Pfam" id="PF01424">
    <property type="entry name" value="R3H"/>
    <property type="match status" value="1"/>
</dbReference>
<dbReference type="SMART" id="SM01245">
    <property type="entry name" value="Jag_N"/>
    <property type="match status" value="1"/>
</dbReference>
<evidence type="ECO:0000259" key="8">
    <source>
        <dbReference type="PROSITE" id="PS51061"/>
    </source>
</evidence>
<feature type="coiled-coil region" evidence="7">
    <location>
        <begin position="1"/>
        <end position="32"/>
    </location>
</feature>
<evidence type="ECO:0000256" key="7">
    <source>
        <dbReference type="SAM" id="Coils"/>
    </source>
</evidence>
<evidence type="ECO:0000313" key="10">
    <source>
        <dbReference type="Proteomes" id="UP000036756"/>
    </source>
</evidence>
<reference evidence="9 10" key="1">
    <citation type="submission" date="2015-06" db="EMBL/GenBank/DDBJ databases">
        <title>Draft genome sequence of the purine-degrading Clostridium cylindrosporum HC-1 (DSM 605).</title>
        <authorList>
            <person name="Poehlein A."/>
            <person name="Schiel-Bengelsdorf B."/>
            <person name="Bengelsdorf F."/>
            <person name="Daniel R."/>
            <person name="Duerre P."/>
        </authorList>
    </citation>
    <scope>NUCLEOTIDE SEQUENCE [LARGE SCALE GENOMIC DNA]</scope>
    <source>
        <strain evidence="9 10">DSM 605</strain>
    </source>
</reference>
<comment type="function">
    <text evidence="6">A probable RNA chaperone. Forms a complex with KhpA which binds to cellular RNA and controls its expression. Plays a role in peptidoglycan (PG) homeostasis and cell length regulation.</text>
</comment>
<dbReference type="InterPro" id="IPR036867">
    <property type="entry name" value="R3H_dom_sf"/>
</dbReference>
<dbReference type="EMBL" id="LFVU01000026">
    <property type="protein sequence ID" value="KMT21746.1"/>
    <property type="molecule type" value="Genomic_DNA"/>
</dbReference>
<feature type="region of interest" description="Jag_N domain" evidence="6">
    <location>
        <begin position="5"/>
        <end position="55"/>
    </location>
</feature>
<dbReference type="InterPro" id="IPR001374">
    <property type="entry name" value="R3H_dom"/>
</dbReference>
<dbReference type="InterPro" id="IPR038008">
    <property type="entry name" value="Jag_KH"/>
</dbReference>
<evidence type="ECO:0000256" key="6">
    <source>
        <dbReference type="HAMAP-Rule" id="MF_00867"/>
    </source>
</evidence>
<keyword evidence="7" id="KW-0175">Coiled coil</keyword>
<dbReference type="SMART" id="SM00393">
    <property type="entry name" value="R3H"/>
    <property type="match status" value="1"/>
</dbReference>
<dbReference type="CDD" id="cd02414">
    <property type="entry name" value="KH-II_Jag"/>
    <property type="match status" value="1"/>
</dbReference>
<keyword evidence="10" id="KW-1185">Reference proteome</keyword>
<comment type="caution">
    <text evidence="9">The sequence shown here is derived from an EMBL/GenBank/DDBJ whole genome shotgun (WGS) entry which is preliminary data.</text>
</comment>
<dbReference type="NCBIfam" id="NF041568">
    <property type="entry name" value="Jag_EloR"/>
    <property type="match status" value="1"/>
</dbReference>
<dbReference type="Proteomes" id="UP000036756">
    <property type="component" value="Unassembled WGS sequence"/>
</dbReference>
<comment type="subcellular location">
    <subcellularLocation>
        <location evidence="6">Cytoplasm</location>
    </subcellularLocation>
</comment>
<dbReference type="GO" id="GO:0005737">
    <property type="term" value="C:cytoplasm"/>
    <property type="evidence" value="ECO:0007669"/>
    <property type="project" value="UniProtKB-SubCell"/>
</dbReference>
<keyword evidence="1 6" id="KW-0963">Cytoplasm</keyword>
<dbReference type="Gene3D" id="3.30.1370.50">
    <property type="entry name" value="R3H-like domain"/>
    <property type="match status" value="1"/>
</dbReference>
<dbReference type="PANTHER" id="PTHR35800">
    <property type="entry name" value="PROTEIN JAG"/>
    <property type="match status" value="1"/>
</dbReference>
<evidence type="ECO:0000256" key="1">
    <source>
        <dbReference type="ARBA" id="ARBA00022490"/>
    </source>
</evidence>
<dbReference type="GO" id="GO:0009252">
    <property type="term" value="P:peptidoglycan biosynthetic process"/>
    <property type="evidence" value="ECO:0007669"/>
    <property type="project" value="UniProtKB-UniRule"/>
</dbReference>
<evidence type="ECO:0000256" key="5">
    <source>
        <dbReference type="ARBA" id="ARBA00023316"/>
    </source>
</evidence>
<dbReference type="InterPro" id="IPR034079">
    <property type="entry name" value="R3H_KhpB"/>
</dbReference>
<dbReference type="InterPro" id="IPR015946">
    <property type="entry name" value="KH_dom-like_a/b"/>
</dbReference>
<accession>A0A0J8G1W8</accession>
<dbReference type="Gene3D" id="3.30.300.20">
    <property type="match status" value="1"/>
</dbReference>
<dbReference type="PROSITE" id="PS51061">
    <property type="entry name" value="R3H"/>
    <property type="match status" value="1"/>
</dbReference>
<dbReference type="SUPFAM" id="SSF82708">
    <property type="entry name" value="R3H domain"/>
    <property type="match status" value="1"/>
</dbReference>
<dbReference type="OrthoDB" id="9794483at2"/>
<dbReference type="AlphaFoldDB" id="A0A0J8G1W8"/>
<name>A0A0J8G1W8_CLOCY</name>
<dbReference type="GO" id="GO:0071555">
    <property type="term" value="P:cell wall organization"/>
    <property type="evidence" value="ECO:0007669"/>
    <property type="project" value="UniProtKB-KW"/>
</dbReference>
<proteinExistence type="inferred from homology"/>
<keyword evidence="5 6" id="KW-0961">Cell wall biogenesis/degradation</keyword>
<dbReference type="InterPro" id="IPR039247">
    <property type="entry name" value="KhpB"/>
</dbReference>
<dbReference type="PANTHER" id="PTHR35800:SF1">
    <property type="entry name" value="RNA-BINDING PROTEIN KHPB"/>
    <property type="match status" value="1"/>
</dbReference>
<dbReference type="Pfam" id="PF13083">
    <property type="entry name" value="KH_KhpA-B"/>
    <property type="match status" value="1"/>
</dbReference>
<keyword evidence="3 6" id="KW-0133">Cell shape</keyword>
<dbReference type="InterPro" id="IPR038247">
    <property type="entry name" value="Jag_N_dom_sf"/>
</dbReference>
<dbReference type="RefSeq" id="WP_048570410.1">
    <property type="nucleotide sequence ID" value="NZ_LFVU01000026.1"/>
</dbReference>
<keyword evidence="4 6" id="KW-0143">Chaperone</keyword>
<sequence>MKTLEFEGKSVEEAIENAIRELSVKKEDIEYEVLQQPSKGFLGFIGVKPAKIIISLKSKSNKAEGKEEAICSNAEKVKAIDYEVLAKKFLRDVLNNMNVMCEIHAEDKGDTLKVNLVGPDMGILIGRRGETLDALQYLLSLVVNKENKDDKYKRVVLDTENYRKKREETLIRLANKLASRVKKSGQSITLEPMNPYERRVIHSALQGNKLISTKSEGEEPFRKVVIELKK</sequence>
<dbReference type="GO" id="GO:0003723">
    <property type="term" value="F:RNA binding"/>
    <property type="evidence" value="ECO:0007669"/>
    <property type="project" value="UniProtKB-UniRule"/>
</dbReference>
<comment type="subunit">
    <text evidence="6">Forms a complex with KhpA.</text>
</comment>
<gene>
    <name evidence="9" type="primary">jag</name>
    <name evidence="6" type="synonym">eloR</name>
    <name evidence="6" type="synonym">khpB</name>
    <name evidence="9" type="ORF">CLCY_3c00130</name>
</gene>
<dbReference type="CDD" id="cd02644">
    <property type="entry name" value="R3H_jag"/>
    <property type="match status" value="1"/>
</dbReference>
<dbReference type="STRING" id="1121307.CLCY_3c00130"/>
<dbReference type="HAMAP" id="MF_00867">
    <property type="entry name" value="KhpB"/>
    <property type="match status" value="1"/>
</dbReference>
<dbReference type="Pfam" id="PF14804">
    <property type="entry name" value="Jag_N"/>
    <property type="match status" value="1"/>
</dbReference>
<keyword evidence="2 6" id="KW-0694">RNA-binding</keyword>
<dbReference type="GO" id="GO:0008360">
    <property type="term" value="P:regulation of cell shape"/>
    <property type="evidence" value="ECO:0007669"/>
    <property type="project" value="UniProtKB-KW"/>
</dbReference>
<dbReference type="InterPro" id="IPR032782">
    <property type="entry name" value="KhpB_N"/>
</dbReference>
<comment type="domain">
    <text evidence="6">Has an N-terminal Jag-N domain and 2 RNA-binding domains (KH and R3H).</text>
</comment>
<dbReference type="PATRIC" id="fig|1121307.3.peg.1367"/>
<feature type="domain" description="R3H" evidence="8">
    <location>
        <begin position="164"/>
        <end position="230"/>
    </location>
</feature>